<evidence type="ECO:0000256" key="1">
    <source>
        <dbReference type="ARBA" id="ARBA00022801"/>
    </source>
</evidence>
<organism evidence="3 4">
    <name type="scientific">Aliarcobacter skirrowii</name>
    <dbReference type="NCBI Taxonomy" id="28200"/>
    <lineage>
        <taxon>Bacteria</taxon>
        <taxon>Pseudomonadati</taxon>
        <taxon>Campylobacterota</taxon>
        <taxon>Epsilonproteobacteria</taxon>
        <taxon>Campylobacterales</taxon>
        <taxon>Arcobacteraceae</taxon>
        <taxon>Aliarcobacter</taxon>
    </lineage>
</organism>
<evidence type="ECO:0000313" key="4">
    <source>
        <dbReference type="Proteomes" id="UP000245014"/>
    </source>
</evidence>
<dbReference type="Proteomes" id="UP000245014">
    <property type="component" value="Unassembled WGS sequence"/>
</dbReference>
<dbReference type="AlphaFoldDB" id="A0A2U2BYP0"/>
<dbReference type="GO" id="GO:0016020">
    <property type="term" value="C:membrane"/>
    <property type="evidence" value="ECO:0007669"/>
    <property type="project" value="TreeGrafter"/>
</dbReference>
<protein>
    <submittedName>
        <fullName evidence="3">Alpha/beta hydrolase</fullName>
    </submittedName>
</protein>
<accession>A0A2U2BYP0</accession>
<dbReference type="GO" id="GO:0016787">
    <property type="term" value="F:hydrolase activity"/>
    <property type="evidence" value="ECO:0007669"/>
    <property type="project" value="UniProtKB-KW"/>
</dbReference>
<dbReference type="InterPro" id="IPR029058">
    <property type="entry name" value="AB_hydrolase_fold"/>
</dbReference>
<dbReference type="SUPFAM" id="SSF53474">
    <property type="entry name" value="alpha/beta-Hydrolases"/>
    <property type="match status" value="1"/>
</dbReference>
<comment type="caution">
    <text evidence="3">The sequence shown here is derived from an EMBL/GenBank/DDBJ whole genome shotgun (WGS) entry which is preliminary data.</text>
</comment>
<reference evidence="3 4" key="1">
    <citation type="submission" date="2018-05" db="EMBL/GenBank/DDBJ databases">
        <title>Antimicrobial susceptibility testing and genomic analysis of Arcobacter skirrowii strains and one Arcobacter butzleri isolated from German poultry farms.</title>
        <authorList>
            <person name="Haenel I."/>
            <person name="Hotzel H."/>
            <person name="Tomaso H."/>
            <person name="Busch A."/>
        </authorList>
    </citation>
    <scope>NUCLEOTIDE SEQUENCE [LARGE SCALE GENOMIC DNA]</scope>
    <source>
        <strain evidence="4">v</strain>
    </source>
</reference>
<dbReference type="EMBL" id="QEYI01000010">
    <property type="protein sequence ID" value="PWE19820.1"/>
    <property type="molecule type" value="Genomic_DNA"/>
</dbReference>
<evidence type="ECO:0000259" key="2">
    <source>
        <dbReference type="Pfam" id="PF12697"/>
    </source>
</evidence>
<dbReference type="RefSeq" id="WP_109066704.1">
    <property type="nucleotide sequence ID" value="NZ_JAUQUC010000005.1"/>
</dbReference>
<dbReference type="Gene3D" id="3.40.50.1820">
    <property type="entry name" value="alpha/beta hydrolase"/>
    <property type="match status" value="1"/>
</dbReference>
<keyword evidence="1 3" id="KW-0378">Hydrolase</keyword>
<sequence length="239" mass="27387">MALKSINVDGKVFDISYEIINPNAKKDIVFLHGWGSNKEIMKKAFGTFLSSYRHIYIDMPGFGNSENIYELTTADYAQIIKEFLKKLDSDFFAVAGHSFGGKVATLLNPQNLILLSSAGVLEKKPLKVRLKISLAKFFNKVKLKSITKRFRSKDVSKMSENMYKTFKNVVDEDFTPIFAKQINKTLIFWGLEDKATSIKSGEKISNIIENSIFYKLSGDHYFFLKHSKQICEIIEYELF</sequence>
<proteinExistence type="predicted"/>
<dbReference type="InterPro" id="IPR050266">
    <property type="entry name" value="AB_hydrolase_sf"/>
</dbReference>
<dbReference type="PANTHER" id="PTHR43798:SF31">
    <property type="entry name" value="AB HYDROLASE SUPERFAMILY PROTEIN YCLE"/>
    <property type="match status" value="1"/>
</dbReference>
<dbReference type="PANTHER" id="PTHR43798">
    <property type="entry name" value="MONOACYLGLYCEROL LIPASE"/>
    <property type="match status" value="1"/>
</dbReference>
<evidence type="ECO:0000313" key="3">
    <source>
        <dbReference type="EMBL" id="PWE19820.1"/>
    </source>
</evidence>
<dbReference type="STRING" id="28200.GCA_001572935_01534"/>
<gene>
    <name evidence="3" type="ORF">DF188_09200</name>
</gene>
<dbReference type="Pfam" id="PF12697">
    <property type="entry name" value="Abhydrolase_6"/>
    <property type="match status" value="1"/>
</dbReference>
<feature type="domain" description="AB hydrolase-1" evidence="2">
    <location>
        <begin position="28"/>
        <end position="124"/>
    </location>
</feature>
<name>A0A2U2BYP0_9BACT</name>
<dbReference type="InterPro" id="IPR000073">
    <property type="entry name" value="AB_hydrolase_1"/>
</dbReference>
<dbReference type="PRINTS" id="PR00111">
    <property type="entry name" value="ABHYDROLASE"/>
</dbReference>